<dbReference type="InterPro" id="IPR018062">
    <property type="entry name" value="HTH_AraC-typ_CS"/>
</dbReference>
<keyword evidence="2" id="KW-0238">DNA-binding</keyword>
<dbReference type="RefSeq" id="WP_311559584.1">
    <property type="nucleotide sequence ID" value="NZ_JAVREJ010000025.1"/>
</dbReference>
<evidence type="ECO:0000259" key="4">
    <source>
        <dbReference type="PROSITE" id="PS01124"/>
    </source>
</evidence>
<dbReference type="Pfam" id="PF12833">
    <property type="entry name" value="HTH_18"/>
    <property type="match status" value="1"/>
</dbReference>
<keyword evidence="6" id="KW-1185">Reference proteome</keyword>
<dbReference type="PRINTS" id="PR00032">
    <property type="entry name" value="HTHARAC"/>
</dbReference>
<protein>
    <submittedName>
        <fullName evidence="5">Helix-turn-helix domain-containing protein</fullName>
    </submittedName>
</protein>
<dbReference type="PROSITE" id="PS01124">
    <property type="entry name" value="HTH_ARAC_FAMILY_2"/>
    <property type="match status" value="1"/>
</dbReference>
<dbReference type="InterPro" id="IPR035418">
    <property type="entry name" value="AraC-bd_2"/>
</dbReference>
<dbReference type="Gene3D" id="1.10.10.60">
    <property type="entry name" value="Homeodomain-like"/>
    <property type="match status" value="1"/>
</dbReference>
<evidence type="ECO:0000256" key="1">
    <source>
        <dbReference type="ARBA" id="ARBA00023015"/>
    </source>
</evidence>
<accession>A0ABU2NH26</accession>
<dbReference type="EMBL" id="JAVREJ010000025">
    <property type="protein sequence ID" value="MDT0353071.1"/>
    <property type="molecule type" value="Genomic_DNA"/>
</dbReference>
<evidence type="ECO:0000256" key="3">
    <source>
        <dbReference type="ARBA" id="ARBA00023163"/>
    </source>
</evidence>
<feature type="domain" description="HTH araC/xylS-type" evidence="4">
    <location>
        <begin position="194"/>
        <end position="294"/>
    </location>
</feature>
<dbReference type="SUPFAM" id="SSF46689">
    <property type="entry name" value="Homeodomain-like"/>
    <property type="match status" value="1"/>
</dbReference>
<dbReference type="SMART" id="SM00342">
    <property type="entry name" value="HTH_ARAC"/>
    <property type="match status" value="1"/>
</dbReference>
<name>A0ABU2NH26_9PSEU</name>
<dbReference type="PROSITE" id="PS00041">
    <property type="entry name" value="HTH_ARAC_FAMILY_1"/>
    <property type="match status" value="1"/>
</dbReference>
<proteinExistence type="predicted"/>
<dbReference type="Pfam" id="PF14525">
    <property type="entry name" value="AraC_binding_2"/>
    <property type="match status" value="1"/>
</dbReference>
<reference evidence="6" key="1">
    <citation type="submission" date="2023-07" db="EMBL/GenBank/DDBJ databases">
        <title>30 novel species of actinomycetes from the DSMZ collection.</title>
        <authorList>
            <person name="Nouioui I."/>
        </authorList>
    </citation>
    <scope>NUCLEOTIDE SEQUENCE [LARGE SCALE GENOMIC DNA]</scope>
    <source>
        <strain evidence="6">DSM 45834</strain>
    </source>
</reference>
<comment type="caution">
    <text evidence="5">The sequence shown here is derived from an EMBL/GenBank/DDBJ whole genome shotgun (WGS) entry which is preliminary data.</text>
</comment>
<evidence type="ECO:0000313" key="6">
    <source>
        <dbReference type="Proteomes" id="UP001183202"/>
    </source>
</evidence>
<dbReference type="PANTHER" id="PTHR46796">
    <property type="entry name" value="HTH-TYPE TRANSCRIPTIONAL ACTIVATOR RHAS-RELATED"/>
    <property type="match status" value="1"/>
</dbReference>
<keyword evidence="1" id="KW-0805">Transcription regulation</keyword>
<dbReference type="Proteomes" id="UP001183202">
    <property type="component" value="Unassembled WGS sequence"/>
</dbReference>
<evidence type="ECO:0000256" key="2">
    <source>
        <dbReference type="ARBA" id="ARBA00023125"/>
    </source>
</evidence>
<evidence type="ECO:0000313" key="5">
    <source>
        <dbReference type="EMBL" id="MDT0353071.1"/>
    </source>
</evidence>
<dbReference type="InterPro" id="IPR020449">
    <property type="entry name" value="Tscrpt_reg_AraC-type_HTH"/>
</dbReference>
<dbReference type="InterPro" id="IPR009057">
    <property type="entry name" value="Homeodomain-like_sf"/>
</dbReference>
<dbReference type="InterPro" id="IPR050204">
    <property type="entry name" value="AraC_XylS_family_regulators"/>
</dbReference>
<keyword evidence="3" id="KW-0804">Transcription</keyword>
<dbReference type="PANTHER" id="PTHR46796:SF6">
    <property type="entry name" value="ARAC SUBFAMILY"/>
    <property type="match status" value="1"/>
</dbReference>
<gene>
    <name evidence="5" type="ORF">RM445_26510</name>
</gene>
<dbReference type="InterPro" id="IPR018060">
    <property type="entry name" value="HTH_AraC"/>
</dbReference>
<organism evidence="5 6">
    <name type="scientific">Pseudonocardia charpentierae</name>
    <dbReference type="NCBI Taxonomy" id="3075545"/>
    <lineage>
        <taxon>Bacteria</taxon>
        <taxon>Bacillati</taxon>
        <taxon>Actinomycetota</taxon>
        <taxon>Actinomycetes</taxon>
        <taxon>Pseudonocardiales</taxon>
        <taxon>Pseudonocardiaceae</taxon>
        <taxon>Pseudonocardia</taxon>
    </lineage>
</organism>
<sequence length="296" mass="32762">MTILDAERFGAISLSHLPWALRLDGAEVPRTREADLGGSRVVRCRIGAMTGRRSPSEIRQTSGEFVALLIVHRGEETLTQGGRSATVRPGTAALWDGVRPVECGTPSELVKHTLFMPRELMRDLVPNVETSVARQVPASTSLRLLTSWLQSSMRETDLDAVGTRAAERVTIDLVRSALGALHDGPRDTRIVRLLQVKDFIERHLADPDLDLPTVARGNSMSVRYLHLLFDSTGETAGQFLRRRRLDRAHELLLAPGAPVSVTEVAVRTGFDSPSTFSRAYRNRFGVSPREARRREA</sequence>